<evidence type="ECO:0000313" key="4">
    <source>
        <dbReference type="EMBL" id="MBA5639826.1"/>
    </source>
</evidence>
<dbReference type="RefSeq" id="WP_182166701.1">
    <property type="nucleotide sequence ID" value="NZ_JACEZT010000019.1"/>
</dbReference>
<sequence>MENRSHALMTGFFTITLVIAAVLFGLWFNRDRIERVPYQLATTQPVPGLNPQAQVRYRGLQVGKVASIGFDPKVTGQILVTLSINPDAPITKTTFATLGYQGVTGIAYVQLDDDKVGSPLLGTNADNPTRIPLRPGFFDQLEKRGKQILSQAEQAADRLNALLSPANQRVMLSAFSDISAAAKAYGALPEQLQPTIERLPALADQAHGALQSVTALANDARRLTTSLQAPDGPLARMSGTVDRVGLSVEAVTSGVEMDALPHVISLTDESRSSMRALKNTMNKLNERPQSLLFGAPGTPPGPGEDGFTAPAK</sequence>
<keyword evidence="2" id="KW-0812">Transmembrane</keyword>
<dbReference type="InterPro" id="IPR003399">
    <property type="entry name" value="Mce/MlaD"/>
</dbReference>
<dbReference type="PANTHER" id="PTHR36698:SF2">
    <property type="entry name" value="MCE_MLAD DOMAIN-CONTAINING PROTEIN"/>
    <property type="match status" value="1"/>
</dbReference>
<evidence type="ECO:0000256" key="2">
    <source>
        <dbReference type="SAM" id="Phobius"/>
    </source>
</evidence>
<feature type="transmembrane region" description="Helical" evidence="2">
    <location>
        <begin position="6"/>
        <end position="28"/>
    </location>
</feature>
<feature type="domain" description="Mce/MlaD" evidence="3">
    <location>
        <begin position="42"/>
        <end position="112"/>
    </location>
</feature>
<dbReference type="AlphaFoldDB" id="A0A7W2EWE5"/>
<protein>
    <submittedName>
        <fullName evidence="4">MCE family protein</fullName>
    </submittedName>
</protein>
<organism evidence="4 5">
    <name type="scientific">Rugamonas brunnea</name>
    <dbReference type="NCBI Taxonomy" id="2758569"/>
    <lineage>
        <taxon>Bacteria</taxon>
        <taxon>Pseudomonadati</taxon>
        <taxon>Pseudomonadota</taxon>
        <taxon>Betaproteobacteria</taxon>
        <taxon>Burkholderiales</taxon>
        <taxon>Oxalobacteraceae</taxon>
        <taxon>Telluria group</taxon>
        <taxon>Rugamonas</taxon>
    </lineage>
</organism>
<feature type="region of interest" description="Disordered" evidence="1">
    <location>
        <begin position="287"/>
        <end position="312"/>
    </location>
</feature>
<dbReference type="Proteomes" id="UP000534388">
    <property type="component" value="Unassembled WGS sequence"/>
</dbReference>
<evidence type="ECO:0000259" key="3">
    <source>
        <dbReference type="Pfam" id="PF02470"/>
    </source>
</evidence>
<keyword evidence="5" id="KW-1185">Reference proteome</keyword>
<proteinExistence type="predicted"/>
<keyword evidence="2" id="KW-0472">Membrane</keyword>
<dbReference type="Pfam" id="PF02470">
    <property type="entry name" value="MlaD"/>
    <property type="match status" value="1"/>
</dbReference>
<evidence type="ECO:0000313" key="5">
    <source>
        <dbReference type="Proteomes" id="UP000534388"/>
    </source>
</evidence>
<keyword evidence="2" id="KW-1133">Transmembrane helix</keyword>
<dbReference type="EMBL" id="JACEZT010000019">
    <property type="protein sequence ID" value="MBA5639826.1"/>
    <property type="molecule type" value="Genomic_DNA"/>
</dbReference>
<reference evidence="4 5" key="1">
    <citation type="submission" date="2020-07" db="EMBL/GenBank/DDBJ databases">
        <title>Novel species isolated from subtropical streams in China.</title>
        <authorList>
            <person name="Lu H."/>
        </authorList>
    </citation>
    <scope>NUCLEOTIDE SEQUENCE [LARGE SCALE GENOMIC DNA]</scope>
    <source>
        <strain evidence="4 5">LX20W</strain>
    </source>
</reference>
<name>A0A7W2EWE5_9BURK</name>
<accession>A0A7W2EWE5</accession>
<dbReference type="PANTHER" id="PTHR36698">
    <property type="entry name" value="BLL5892 PROTEIN"/>
    <property type="match status" value="1"/>
</dbReference>
<comment type="caution">
    <text evidence="4">The sequence shown here is derived from an EMBL/GenBank/DDBJ whole genome shotgun (WGS) entry which is preliminary data.</text>
</comment>
<gene>
    <name evidence="4" type="ORF">H3H37_22450</name>
</gene>
<evidence type="ECO:0000256" key="1">
    <source>
        <dbReference type="SAM" id="MobiDB-lite"/>
    </source>
</evidence>